<dbReference type="AlphaFoldDB" id="X1PGT7"/>
<sequence>AGEEGEPNLAEYHLDWWNGFNQHNNDDDPGGGGLEVHMGGDYMVTSAYLARGEGAVRDIDGQSFDTPPARYNPSYHYYYPRDIEWFVAGQDLSNIDTIKNKIMTEGVLGTCLCSNGAFIQDYIHYQPPSSDIPPNHAVAIVGWDDNKTTQAPEGPGAWIVKNSWGDGWGFDGYFWISYYDKWACQEPQMGAVSFQDVEALIYEYIYYHDYHGWRDTKTDITEAFNAFTGVGDEYLFSGKLLHRCG</sequence>
<name>X1PGT7_9ZZZZ</name>
<feature type="domain" description="Peptidase C1A papain C-terminal" evidence="1">
    <location>
        <begin position="96"/>
        <end position="185"/>
    </location>
</feature>
<dbReference type="InterPro" id="IPR038765">
    <property type="entry name" value="Papain-like_cys_pep_sf"/>
</dbReference>
<dbReference type="CDD" id="cd02619">
    <property type="entry name" value="Peptidase_C1"/>
    <property type="match status" value="1"/>
</dbReference>
<dbReference type="Gene3D" id="3.90.70.10">
    <property type="entry name" value="Cysteine proteinases"/>
    <property type="match status" value="1"/>
</dbReference>
<dbReference type="InterPro" id="IPR000668">
    <property type="entry name" value="Peptidase_C1A_C"/>
</dbReference>
<protein>
    <recommendedName>
        <fullName evidence="1">Peptidase C1A papain C-terminal domain-containing protein</fullName>
    </recommendedName>
</protein>
<accession>X1PGT7</accession>
<organism evidence="2">
    <name type="scientific">marine sediment metagenome</name>
    <dbReference type="NCBI Taxonomy" id="412755"/>
    <lineage>
        <taxon>unclassified sequences</taxon>
        <taxon>metagenomes</taxon>
        <taxon>ecological metagenomes</taxon>
    </lineage>
</organism>
<dbReference type="GO" id="GO:0008234">
    <property type="term" value="F:cysteine-type peptidase activity"/>
    <property type="evidence" value="ECO:0007669"/>
    <property type="project" value="InterPro"/>
</dbReference>
<proteinExistence type="predicted"/>
<comment type="caution">
    <text evidence="2">The sequence shown here is derived from an EMBL/GenBank/DDBJ whole genome shotgun (WGS) entry which is preliminary data.</text>
</comment>
<evidence type="ECO:0000259" key="1">
    <source>
        <dbReference type="Pfam" id="PF00112"/>
    </source>
</evidence>
<dbReference type="Pfam" id="PF00112">
    <property type="entry name" value="Peptidase_C1"/>
    <property type="match status" value="1"/>
</dbReference>
<feature type="non-terminal residue" evidence="2">
    <location>
        <position position="1"/>
    </location>
</feature>
<evidence type="ECO:0000313" key="2">
    <source>
        <dbReference type="EMBL" id="GAI55063.1"/>
    </source>
</evidence>
<gene>
    <name evidence="2" type="ORF">S06H3_53200</name>
</gene>
<dbReference type="GO" id="GO:0006508">
    <property type="term" value="P:proteolysis"/>
    <property type="evidence" value="ECO:0007669"/>
    <property type="project" value="InterPro"/>
</dbReference>
<reference evidence="2" key="1">
    <citation type="journal article" date="2014" name="Front. Microbiol.">
        <title>High frequency of phylogenetically diverse reductive dehalogenase-homologous genes in deep subseafloor sedimentary metagenomes.</title>
        <authorList>
            <person name="Kawai M."/>
            <person name="Futagami T."/>
            <person name="Toyoda A."/>
            <person name="Takaki Y."/>
            <person name="Nishi S."/>
            <person name="Hori S."/>
            <person name="Arai W."/>
            <person name="Tsubouchi T."/>
            <person name="Morono Y."/>
            <person name="Uchiyama I."/>
            <person name="Ito T."/>
            <person name="Fujiyama A."/>
            <person name="Inagaki F."/>
            <person name="Takami H."/>
        </authorList>
    </citation>
    <scope>NUCLEOTIDE SEQUENCE</scope>
    <source>
        <strain evidence="2">Expedition CK06-06</strain>
    </source>
</reference>
<feature type="non-terminal residue" evidence="2">
    <location>
        <position position="245"/>
    </location>
</feature>
<dbReference type="SUPFAM" id="SSF54001">
    <property type="entry name" value="Cysteine proteinases"/>
    <property type="match status" value="1"/>
</dbReference>
<dbReference type="EMBL" id="BARV01033895">
    <property type="protein sequence ID" value="GAI55063.1"/>
    <property type="molecule type" value="Genomic_DNA"/>
</dbReference>